<organism evidence="1 2">
    <name type="scientific">Candidatus Megaera venefica</name>
    <dbReference type="NCBI Taxonomy" id="2055910"/>
    <lineage>
        <taxon>Bacteria</taxon>
        <taxon>Pseudomonadati</taxon>
        <taxon>Pseudomonadota</taxon>
        <taxon>Alphaproteobacteria</taxon>
        <taxon>Rickettsiales</taxon>
        <taxon>Rickettsiaceae</taxon>
        <taxon>Candidatus Megaera</taxon>
    </lineage>
</organism>
<dbReference type="InterPro" id="IPR010106">
    <property type="entry name" value="RpnA"/>
</dbReference>
<proteinExistence type="predicted"/>
<sequence length="194" mass="21888">MNFTSIPQAKDYHNVFHITEKNEGFRYFEDLELHTIELNKFSSNANEGLSDIVAKVKTSLDMWSAFLTRNDLLKADSLPRELDDVNLKKAITVLEVMNFSDEERDFYEDHLKWLRIETNSLKKMKAEGKAEGLVEGKAEGLVEGKAEGLVEGKAEGKAEEKIEIARNLLAQNIDITNISLATGLSIVEIEKLKS</sequence>
<protein>
    <submittedName>
        <fullName evidence="1">Rpn family recombination-promoting nuclease/putative transposase domain protein</fullName>
    </submittedName>
</protein>
<keyword evidence="2" id="KW-1185">Reference proteome</keyword>
<evidence type="ECO:0000313" key="2">
    <source>
        <dbReference type="Proteomes" id="UP001291687"/>
    </source>
</evidence>
<dbReference type="NCBIfam" id="TIGR01784">
    <property type="entry name" value="T_den_put_tspse"/>
    <property type="match status" value="1"/>
</dbReference>
<dbReference type="PANTHER" id="PTHR41317:SF1">
    <property type="entry name" value="PD-(D_E)XK NUCLEASE FAMILY TRANSPOSASE"/>
    <property type="match status" value="1"/>
</dbReference>
<evidence type="ECO:0000313" key="1">
    <source>
        <dbReference type="EMBL" id="MEA0971737.1"/>
    </source>
</evidence>
<reference evidence="1 2" key="1">
    <citation type="submission" date="2023-03" db="EMBL/GenBank/DDBJ databases">
        <title>Host association and intracellularity evolved multiple times independently in the Rickettsiales.</title>
        <authorList>
            <person name="Castelli M."/>
            <person name="Nardi T."/>
            <person name="Gammuto L."/>
            <person name="Bellinzona G."/>
            <person name="Sabaneyeva E."/>
            <person name="Potekhin A."/>
            <person name="Serra V."/>
            <person name="Petroni G."/>
            <person name="Sassera D."/>
        </authorList>
    </citation>
    <scope>NUCLEOTIDE SEQUENCE [LARGE SCALE GENOMIC DNA]</scope>
    <source>
        <strain evidence="1 2">Sr 2-6</strain>
    </source>
</reference>
<gene>
    <name evidence="1" type="ORF">Megvenef_01724</name>
</gene>
<dbReference type="Pfam" id="PF12784">
    <property type="entry name" value="PDDEXK_2"/>
    <property type="match status" value="1"/>
</dbReference>
<dbReference type="PANTHER" id="PTHR41317">
    <property type="entry name" value="PD-(D_E)XK NUCLEASE FAMILY TRANSPOSASE"/>
    <property type="match status" value="1"/>
</dbReference>
<comment type="caution">
    <text evidence="1">The sequence shown here is derived from an EMBL/GenBank/DDBJ whole genome shotgun (WGS) entry which is preliminary data.</text>
</comment>
<accession>A0ABU5NEY0</accession>
<dbReference type="Proteomes" id="UP001291687">
    <property type="component" value="Unassembled WGS sequence"/>
</dbReference>
<name>A0ABU5NEY0_9RICK</name>
<dbReference type="EMBL" id="JARJFB010000243">
    <property type="protein sequence ID" value="MEA0971737.1"/>
    <property type="molecule type" value="Genomic_DNA"/>
</dbReference>